<dbReference type="PROSITE" id="PS50212">
    <property type="entry name" value="RASGEF_NTER"/>
    <property type="match status" value="1"/>
</dbReference>
<evidence type="ECO:0000256" key="3">
    <source>
        <dbReference type="SAM" id="MobiDB-lite"/>
    </source>
</evidence>
<evidence type="ECO:0000256" key="1">
    <source>
        <dbReference type="ARBA" id="ARBA00022658"/>
    </source>
</evidence>
<gene>
    <name evidence="6" type="ORF">ACA1_051540</name>
</gene>
<feature type="compositionally biased region" description="Basic and acidic residues" evidence="3">
    <location>
        <begin position="327"/>
        <end position="358"/>
    </location>
</feature>
<dbReference type="PANTHER" id="PTHR23113:SF363">
    <property type="entry name" value="PROTEIN SON OF SEVENLESS"/>
    <property type="match status" value="1"/>
</dbReference>
<dbReference type="GO" id="GO:0005886">
    <property type="term" value="C:plasma membrane"/>
    <property type="evidence" value="ECO:0007669"/>
    <property type="project" value="TreeGrafter"/>
</dbReference>
<dbReference type="SMART" id="SM00229">
    <property type="entry name" value="RasGEFN"/>
    <property type="match status" value="1"/>
</dbReference>
<feature type="region of interest" description="Disordered" evidence="3">
    <location>
        <begin position="327"/>
        <end position="370"/>
    </location>
</feature>
<dbReference type="CDD" id="cd06224">
    <property type="entry name" value="REM"/>
    <property type="match status" value="1"/>
</dbReference>
<name>L8GS17_ACACF</name>
<accession>L8GS17</accession>
<dbReference type="RefSeq" id="XP_004336944.1">
    <property type="nucleotide sequence ID" value="XM_004336896.1"/>
</dbReference>
<dbReference type="CDD" id="cd00155">
    <property type="entry name" value="RasGEF"/>
    <property type="match status" value="1"/>
</dbReference>
<sequence>MSPVASPRRHLPSSLRTSLTSASLRTLGAATPRALSYRERLSVCLAKDINWQDLEASILAGSTEELTLLKSSLSLSGEAGTTSCSPRPSHRGASGLSPPSSVRKSSLCPRGGEGNTHSRNHSFGGMEEAGCDDFEAALKSAATRLAPSRWEELFQMHQAEREQQERERRESWRLSEQSMFRSRTLFSEAVQAFEKTPEVSPTRSVSLQLSEPAHAMPHRGTVSEKRAWLLEQGLLPVAGLAPSPASCGPTTTSAGGRNRSGSFQGDRSSAGKKRPQSVQLPGSAADNGIPKRGVFNTPYGTIVLPDSEPAEADKPKGKELKKLMKEQAKLRAQQEKEAQKEAKRKKQEEKKKAKEFKKQQAKAQAHSKGRTTTLISFHNPPRLVNLASFAPPPEQDRQVLDKVATVEELDPRVWKFEEPDTEDTVTLGGTDADGVQLVSGASLYKIIQRITFAQYPDPSFVTTFLLTYRLFLSPLEVLDLLILRFDTPPPPESDEAAFLKTTQLHIRLRVINVLKQWLTHYFHDFRSEPALLDRLGRFIDDVLNPEALVTASEQLKLLIEKKQSENADKTQEKAFQFSTLPPTPILPVKLKRPLKLLDLHPLEVARQLTLIEHNLYRTITPCECLRQRWTSKDKATLAPNIIALIDRFNKVSRWCCSEIVREKDLKSRAVILNRFILIASQCRELNNFNGVMEIMAGLQNAAAYRLKKTWNLLPNKTWDIWEELTHLMSSEDNFRVFREALHKINPPCIPYLGVFLTDLTFIEDGNPDFLRPDLINITKLRYGARVIQDIKQYQQTPYCLEPVPFIHDWLMSRELYNEKDLYDHSLLCEERTRKK</sequence>
<dbReference type="KEGG" id="acan:ACA1_051540"/>
<dbReference type="Gene3D" id="1.10.840.10">
    <property type="entry name" value="Ras guanine-nucleotide exchange factors catalytic domain"/>
    <property type="match status" value="1"/>
</dbReference>
<dbReference type="OrthoDB" id="546434at2759"/>
<dbReference type="InterPro" id="IPR023578">
    <property type="entry name" value="Ras_GEF_dom_sf"/>
</dbReference>
<feature type="domain" description="N-terminal Ras-GEF" evidence="5">
    <location>
        <begin position="434"/>
        <end position="563"/>
    </location>
</feature>
<dbReference type="Proteomes" id="UP000011083">
    <property type="component" value="Unassembled WGS sequence"/>
</dbReference>
<keyword evidence="7" id="KW-1185">Reference proteome</keyword>
<dbReference type="Pfam" id="PF00618">
    <property type="entry name" value="RasGEF_N"/>
    <property type="match status" value="1"/>
</dbReference>
<feature type="region of interest" description="Disordered" evidence="3">
    <location>
        <begin position="77"/>
        <end position="124"/>
    </location>
</feature>
<evidence type="ECO:0000259" key="4">
    <source>
        <dbReference type="PROSITE" id="PS50009"/>
    </source>
</evidence>
<dbReference type="SUPFAM" id="SSF48366">
    <property type="entry name" value="Ras GEF"/>
    <property type="match status" value="1"/>
</dbReference>
<dbReference type="PROSITE" id="PS50009">
    <property type="entry name" value="RASGEF_CAT"/>
    <property type="match status" value="1"/>
</dbReference>
<feature type="compositionally biased region" description="Polar residues" evidence="3">
    <location>
        <begin position="248"/>
        <end position="267"/>
    </location>
</feature>
<evidence type="ECO:0000256" key="2">
    <source>
        <dbReference type="PROSITE-ProRule" id="PRU00168"/>
    </source>
</evidence>
<protein>
    <submittedName>
        <fullName evidence="6">RasGEF domain containing protein</fullName>
    </submittedName>
</protein>
<evidence type="ECO:0000259" key="5">
    <source>
        <dbReference type="PROSITE" id="PS50212"/>
    </source>
</evidence>
<dbReference type="Gene3D" id="1.20.870.10">
    <property type="entry name" value="Son of sevenless (SoS) protein Chain: S domain 1"/>
    <property type="match status" value="1"/>
</dbReference>
<feature type="domain" description="Ras-GEF" evidence="4">
    <location>
        <begin position="600"/>
        <end position="831"/>
    </location>
</feature>
<organism evidence="6 7">
    <name type="scientific">Acanthamoeba castellanii (strain ATCC 30010 / Neff)</name>
    <dbReference type="NCBI Taxonomy" id="1257118"/>
    <lineage>
        <taxon>Eukaryota</taxon>
        <taxon>Amoebozoa</taxon>
        <taxon>Discosea</taxon>
        <taxon>Longamoebia</taxon>
        <taxon>Centramoebida</taxon>
        <taxon>Acanthamoebidae</taxon>
        <taxon>Acanthamoeba</taxon>
    </lineage>
</organism>
<dbReference type="STRING" id="1257118.L8GS17"/>
<reference evidence="6 7" key="1">
    <citation type="journal article" date="2013" name="Genome Biol.">
        <title>Genome of Acanthamoeba castellanii highlights extensive lateral gene transfer and early evolution of tyrosine kinase signaling.</title>
        <authorList>
            <person name="Clarke M."/>
            <person name="Lohan A.J."/>
            <person name="Liu B."/>
            <person name="Lagkouvardos I."/>
            <person name="Roy S."/>
            <person name="Zafar N."/>
            <person name="Bertelli C."/>
            <person name="Schilde C."/>
            <person name="Kianianmomeni A."/>
            <person name="Burglin T.R."/>
            <person name="Frech C."/>
            <person name="Turcotte B."/>
            <person name="Kopec K.O."/>
            <person name="Synnott J.M."/>
            <person name="Choo C."/>
            <person name="Paponov I."/>
            <person name="Finkler A."/>
            <person name="Soon Heng Tan C."/>
            <person name="Hutchins A.P."/>
            <person name="Weinmeier T."/>
            <person name="Rattei T."/>
            <person name="Chu J.S."/>
            <person name="Gimenez G."/>
            <person name="Irimia M."/>
            <person name="Rigden D.J."/>
            <person name="Fitzpatrick D.A."/>
            <person name="Lorenzo-Morales J."/>
            <person name="Bateman A."/>
            <person name="Chiu C.H."/>
            <person name="Tang P."/>
            <person name="Hegemann P."/>
            <person name="Fromm H."/>
            <person name="Raoult D."/>
            <person name="Greub G."/>
            <person name="Miranda-Saavedra D."/>
            <person name="Chen N."/>
            <person name="Nash P."/>
            <person name="Ginger M.L."/>
            <person name="Horn M."/>
            <person name="Schaap P."/>
            <person name="Caler L."/>
            <person name="Loftus B."/>
        </authorList>
    </citation>
    <scope>NUCLEOTIDE SEQUENCE [LARGE SCALE GENOMIC DNA]</scope>
    <source>
        <strain evidence="6 7">Neff</strain>
    </source>
</reference>
<feature type="region of interest" description="Disordered" evidence="3">
    <location>
        <begin position="239"/>
        <end position="293"/>
    </location>
</feature>
<dbReference type="VEuPathDB" id="AmoebaDB:ACA1_051540"/>
<dbReference type="GeneID" id="14915566"/>
<dbReference type="Pfam" id="PF00617">
    <property type="entry name" value="RasGEF"/>
    <property type="match status" value="1"/>
</dbReference>
<evidence type="ECO:0000313" key="7">
    <source>
        <dbReference type="Proteomes" id="UP000011083"/>
    </source>
</evidence>
<proteinExistence type="predicted"/>
<dbReference type="SMART" id="SM00147">
    <property type="entry name" value="RasGEF"/>
    <property type="match status" value="1"/>
</dbReference>
<dbReference type="InterPro" id="IPR008937">
    <property type="entry name" value="Ras-like_GEF"/>
</dbReference>
<dbReference type="InterPro" id="IPR001895">
    <property type="entry name" value="RASGEF_cat_dom"/>
</dbReference>
<dbReference type="AlphaFoldDB" id="L8GS17"/>
<dbReference type="EMBL" id="KB008040">
    <property type="protein sequence ID" value="ELR14931.1"/>
    <property type="molecule type" value="Genomic_DNA"/>
</dbReference>
<dbReference type="InterPro" id="IPR036964">
    <property type="entry name" value="RASGEF_cat_dom_sf"/>
</dbReference>
<dbReference type="InterPro" id="IPR000651">
    <property type="entry name" value="Ras-like_Gua-exchang_fac_N"/>
</dbReference>
<dbReference type="PANTHER" id="PTHR23113">
    <property type="entry name" value="GUANINE NUCLEOTIDE EXCHANGE FACTOR"/>
    <property type="match status" value="1"/>
</dbReference>
<dbReference type="OMA" id="IWEELTH"/>
<evidence type="ECO:0000313" key="6">
    <source>
        <dbReference type="EMBL" id="ELR14931.1"/>
    </source>
</evidence>
<keyword evidence="1 2" id="KW-0344">Guanine-nucleotide releasing factor</keyword>
<dbReference type="GO" id="GO:0005085">
    <property type="term" value="F:guanyl-nucleotide exchange factor activity"/>
    <property type="evidence" value="ECO:0007669"/>
    <property type="project" value="UniProtKB-KW"/>
</dbReference>
<dbReference type="GO" id="GO:0007265">
    <property type="term" value="P:Ras protein signal transduction"/>
    <property type="evidence" value="ECO:0007669"/>
    <property type="project" value="TreeGrafter"/>
</dbReference>